<protein>
    <submittedName>
        <fullName evidence="2">Uncharacterized protein</fullName>
    </submittedName>
</protein>
<reference evidence="3" key="1">
    <citation type="journal article" date="2015" name="PLoS Genet.">
        <title>Genome Sequence and Transcriptome Analyses of Chrysochromulina tobin: Metabolic Tools for Enhanced Algal Fitness in the Prominent Order Prymnesiales (Haptophyceae).</title>
        <authorList>
            <person name="Hovde B.T."/>
            <person name="Deodato C.R."/>
            <person name="Hunsperger H.M."/>
            <person name="Ryken S.A."/>
            <person name="Yost W."/>
            <person name="Jha R.K."/>
            <person name="Patterson J."/>
            <person name="Monnat R.J. Jr."/>
            <person name="Barlow S.B."/>
            <person name="Starkenburg S.R."/>
            <person name="Cattolico R.A."/>
        </authorList>
    </citation>
    <scope>NUCLEOTIDE SEQUENCE</scope>
    <source>
        <strain evidence="3">CCMP291</strain>
    </source>
</reference>
<evidence type="ECO:0000256" key="1">
    <source>
        <dbReference type="SAM" id="MobiDB-lite"/>
    </source>
</evidence>
<accession>A0A0M0LS68</accession>
<dbReference type="EMBL" id="JWZX01000081">
    <property type="protein sequence ID" value="KOO53752.1"/>
    <property type="molecule type" value="Genomic_DNA"/>
</dbReference>
<dbReference type="Proteomes" id="UP000037460">
    <property type="component" value="Unassembled WGS sequence"/>
</dbReference>
<name>A0A0M0LS68_9EUKA</name>
<comment type="caution">
    <text evidence="2">The sequence shown here is derived from an EMBL/GenBank/DDBJ whole genome shotgun (WGS) entry which is preliminary data.</text>
</comment>
<feature type="region of interest" description="Disordered" evidence="1">
    <location>
        <begin position="1"/>
        <end position="20"/>
    </location>
</feature>
<proteinExistence type="predicted"/>
<dbReference type="AlphaFoldDB" id="A0A0M0LS68"/>
<evidence type="ECO:0000313" key="3">
    <source>
        <dbReference type="Proteomes" id="UP000037460"/>
    </source>
</evidence>
<dbReference type="OrthoDB" id="10682344at2759"/>
<gene>
    <name evidence="2" type="ORF">Ctob_013837</name>
</gene>
<keyword evidence="3" id="KW-1185">Reference proteome</keyword>
<evidence type="ECO:0000313" key="2">
    <source>
        <dbReference type="EMBL" id="KOO53752.1"/>
    </source>
</evidence>
<organism evidence="2 3">
    <name type="scientific">Chrysochromulina tobinii</name>
    <dbReference type="NCBI Taxonomy" id="1460289"/>
    <lineage>
        <taxon>Eukaryota</taxon>
        <taxon>Haptista</taxon>
        <taxon>Haptophyta</taxon>
        <taxon>Prymnesiophyceae</taxon>
        <taxon>Prymnesiales</taxon>
        <taxon>Chrysochromulinaceae</taxon>
        <taxon>Chrysochromulina</taxon>
    </lineage>
</organism>
<sequence>MEPPPARPLSHRSLPPSISLAPGETTTLVDILAMMREMPTPALAEFLTTLRGVSRGGGSRLELTNTEVPQPHVPMAVPPPPSPSVLQSGRAQLLRAILLNFFTKHQPSALHTVEQLCGLVVGDGAIWTEGELFQKLEARYGVRVDIDPHGHDG</sequence>